<dbReference type="PROSITE" id="PS50052">
    <property type="entry name" value="GUANYLATE_KINASE_2"/>
    <property type="match status" value="1"/>
</dbReference>
<dbReference type="GO" id="GO:0004385">
    <property type="term" value="F:GMP kinase activity"/>
    <property type="evidence" value="ECO:0007669"/>
    <property type="project" value="TreeGrafter"/>
</dbReference>
<keyword evidence="6" id="KW-1185">Reference proteome</keyword>
<evidence type="ECO:0000256" key="1">
    <source>
        <dbReference type="ARBA" id="ARBA00005790"/>
    </source>
</evidence>
<dbReference type="Pfam" id="PF00625">
    <property type="entry name" value="Guanylate_kin"/>
    <property type="match status" value="1"/>
</dbReference>
<accession>A0A6A6SHF9</accession>
<protein>
    <submittedName>
        <fullName evidence="5">P-loop containing nucleoside triphosphate hydrolase protein</fullName>
    </submittedName>
</protein>
<keyword evidence="3" id="KW-0418">Kinase</keyword>
<dbReference type="InterPro" id="IPR027417">
    <property type="entry name" value="P-loop_NTPase"/>
</dbReference>
<dbReference type="SMART" id="SM00072">
    <property type="entry name" value="GuKc"/>
    <property type="match status" value="1"/>
</dbReference>
<dbReference type="Proteomes" id="UP000799324">
    <property type="component" value="Unassembled WGS sequence"/>
</dbReference>
<gene>
    <name evidence="5" type="ORF">K491DRAFT_723833</name>
</gene>
<dbReference type="SUPFAM" id="SSF52540">
    <property type="entry name" value="P-loop containing nucleoside triphosphate hydrolases"/>
    <property type="match status" value="1"/>
</dbReference>
<keyword evidence="5" id="KW-0378">Hydrolase</keyword>
<dbReference type="GO" id="GO:0016787">
    <property type="term" value="F:hydrolase activity"/>
    <property type="evidence" value="ECO:0007669"/>
    <property type="project" value="UniProtKB-KW"/>
</dbReference>
<feature type="domain" description="Guanylate kinase-like" evidence="4">
    <location>
        <begin position="1"/>
        <end position="135"/>
    </location>
</feature>
<dbReference type="EMBL" id="MU004799">
    <property type="protein sequence ID" value="KAF2647000.1"/>
    <property type="molecule type" value="Genomic_DNA"/>
</dbReference>
<dbReference type="PANTHER" id="PTHR23117">
    <property type="entry name" value="GUANYLATE KINASE-RELATED"/>
    <property type="match status" value="1"/>
</dbReference>
<dbReference type="AlphaFoldDB" id="A0A6A6SHF9"/>
<evidence type="ECO:0000256" key="2">
    <source>
        <dbReference type="ARBA" id="ARBA00022679"/>
    </source>
</evidence>
<sequence length="136" mass="15371">MSKQPIVISGPSGVGKETFLEWTFFGGNYYGTSKKTIADATKKGLTTILDIEMEGIKRLQTSSISARYVFIKPPSFEALEKRLRNRGTEKEEDVQKRLAKAKVELEYADAPGVHDEIIVNDDLEKAYIELEMFMCE</sequence>
<dbReference type="InterPro" id="IPR008145">
    <property type="entry name" value="GK/Ca_channel_bsu"/>
</dbReference>
<name>A0A6A6SHF9_9PLEO</name>
<evidence type="ECO:0000256" key="3">
    <source>
        <dbReference type="ARBA" id="ARBA00022777"/>
    </source>
</evidence>
<comment type="similarity">
    <text evidence="1">Belongs to the guanylate kinase family.</text>
</comment>
<evidence type="ECO:0000313" key="5">
    <source>
        <dbReference type="EMBL" id="KAF2647000.1"/>
    </source>
</evidence>
<evidence type="ECO:0000259" key="4">
    <source>
        <dbReference type="PROSITE" id="PS50052"/>
    </source>
</evidence>
<dbReference type="Gene3D" id="3.40.50.300">
    <property type="entry name" value="P-loop containing nucleotide triphosphate hydrolases"/>
    <property type="match status" value="1"/>
</dbReference>
<dbReference type="InterPro" id="IPR008144">
    <property type="entry name" value="Guanylate_kin-like_dom"/>
</dbReference>
<evidence type="ECO:0000313" key="6">
    <source>
        <dbReference type="Proteomes" id="UP000799324"/>
    </source>
</evidence>
<reference evidence="5" key="1">
    <citation type="journal article" date="2020" name="Stud. Mycol.">
        <title>101 Dothideomycetes genomes: a test case for predicting lifestyles and emergence of pathogens.</title>
        <authorList>
            <person name="Haridas S."/>
            <person name="Albert R."/>
            <person name="Binder M."/>
            <person name="Bloem J."/>
            <person name="Labutti K."/>
            <person name="Salamov A."/>
            <person name="Andreopoulos B."/>
            <person name="Baker S."/>
            <person name="Barry K."/>
            <person name="Bills G."/>
            <person name="Bluhm B."/>
            <person name="Cannon C."/>
            <person name="Castanera R."/>
            <person name="Culley D."/>
            <person name="Daum C."/>
            <person name="Ezra D."/>
            <person name="Gonzalez J."/>
            <person name="Henrissat B."/>
            <person name="Kuo A."/>
            <person name="Liang C."/>
            <person name="Lipzen A."/>
            <person name="Lutzoni F."/>
            <person name="Magnuson J."/>
            <person name="Mondo S."/>
            <person name="Nolan M."/>
            <person name="Ohm R."/>
            <person name="Pangilinan J."/>
            <person name="Park H.-J."/>
            <person name="Ramirez L."/>
            <person name="Alfaro M."/>
            <person name="Sun H."/>
            <person name="Tritt A."/>
            <person name="Yoshinaga Y."/>
            <person name="Zwiers L.-H."/>
            <person name="Turgeon B."/>
            <person name="Goodwin S."/>
            <person name="Spatafora J."/>
            <person name="Crous P."/>
            <person name="Grigoriev I."/>
        </authorList>
    </citation>
    <scope>NUCLEOTIDE SEQUENCE</scope>
    <source>
        <strain evidence="5">CBS 122681</strain>
    </source>
</reference>
<dbReference type="GO" id="GO:0005829">
    <property type="term" value="C:cytosol"/>
    <property type="evidence" value="ECO:0007669"/>
    <property type="project" value="TreeGrafter"/>
</dbReference>
<dbReference type="PANTHER" id="PTHR23117:SF13">
    <property type="entry name" value="GUANYLATE KINASE"/>
    <property type="match status" value="1"/>
</dbReference>
<dbReference type="OrthoDB" id="6334211at2759"/>
<proteinExistence type="inferred from homology"/>
<organism evidence="5 6">
    <name type="scientific">Lophiostoma macrostomum CBS 122681</name>
    <dbReference type="NCBI Taxonomy" id="1314788"/>
    <lineage>
        <taxon>Eukaryota</taxon>
        <taxon>Fungi</taxon>
        <taxon>Dikarya</taxon>
        <taxon>Ascomycota</taxon>
        <taxon>Pezizomycotina</taxon>
        <taxon>Dothideomycetes</taxon>
        <taxon>Pleosporomycetidae</taxon>
        <taxon>Pleosporales</taxon>
        <taxon>Lophiostomataceae</taxon>
        <taxon>Lophiostoma</taxon>
    </lineage>
</organism>
<keyword evidence="2" id="KW-0808">Transferase</keyword>